<feature type="chain" id="PRO_5013300108" description="Glycosidase" evidence="4">
    <location>
        <begin position="23"/>
        <end position="388"/>
    </location>
</feature>
<protein>
    <recommendedName>
        <fullName evidence="7">Glycosidase</fullName>
    </recommendedName>
</protein>
<sequence length="388" mass="43909">MWFYNRLFVWVFIMSFCSLVNAQIDTSVYKDWMIGPFEKEPEGINPILGPNFDSKFYCPLERKEVRWESRAIIGGAVVVKDNQIFMIYQGEDDSRGYNLHTHGSPGIMRLGLAVSSDGINFTRRSPVLYPQDDLFLDKERGGGCEIPRLVESPDGGYVLLYDGWNQSVARLMVATSKDLVNWKKEGSPFSKYHGEKYVGLWSKSAAIITELKNGRLVAAKINGKYWMYWGEEGLYIATSDNLRDWKMLENPDGSPKVLLPKRVGKFDDRVIEGGYALKTEKGIVVFYNTFRFRQEGETGEPVLASGLGQALVDPNDPKVLLDRSENAFLKPDREYEIQGAVNNVVFMTGLVYFKGKYFLYHNGGDRMLCVAISRSNDSALQVSGDPIE</sequence>
<dbReference type="InterPro" id="IPR007184">
    <property type="entry name" value="Mannoside_phosphorylase"/>
</dbReference>
<dbReference type="Gene3D" id="2.115.10.20">
    <property type="entry name" value="Glycosyl hydrolase domain, family 43"/>
    <property type="match status" value="1"/>
</dbReference>
<accession>A0A1Y4I855</accession>
<reference evidence="6" key="1">
    <citation type="submission" date="2017-04" db="EMBL/GenBank/DDBJ databases">
        <title>Function of individual gut microbiota members based on whole genome sequencing of pure cultures obtained from chicken caecum.</title>
        <authorList>
            <person name="Medvecky M."/>
            <person name="Cejkova D."/>
            <person name="Polansky O."/>
            <person name="Karasova D."/>
            <person name="Kubasova T."/>
            <person name="Cizek A."/>
            <person name="Rychlik I."/>
        </authorList>
    </citation>
    <scope>NUCLEOTIDE SEQUENCE [LARGE SCALE GENOMIC DNA]</scope>
    <source>
        <strain evidence="6">An199</strain>
    </source>
</reference>
<comment type="caution">
    <text evidence="5">The sequence shown here is derived from an EMBL/GenBank/DDBJ whole genome shotgun (WGS) entry which is preliminary data.</text>
</comment>
<evidence type="ECO:0000256" key="3">
    <source>
        <dbReference type="ARBA" id="ARBA00024356"/>
    </source>
</evidence>
<dbReference type="Pfam" id="PF04041">
    <property type="entry name" value="Glyco_hydro_130"/>
    <property type="match status" value="1"/>
</dbReference>
<dbReference type="PANTHER" id="PTHR34106">
    <property type="entry name" value="GLYCOSIDASE"/>
    <property type="match status" value="1"/>
</dbReference>
<dbReference type="Proteomes" id="UP000195950">
    <property type="component" value="Unassembled WGS sequence"/>
</dbReference>
<gene>
    <name evidence="5" type="ORF">B5F32_19685</name>
</gene>
<feature type="signal peptide" evidence="4">
    <location>
        <begin position="1"/>
        <end position="22"/>
    </location>
</feature>
<evidence type="ECO:0000256" key="1">
    <source>
        <dbReference type="ARBA" id="ARBA00022676"/>
    </source>
</evidence>
<evidence type="ECO:0000256" key="4">
    <source>
        <dbReference type="SAM" id="SignalP"/>
    </source>
</evidence>
<proteinExistence type="inferred from homology"/>
<organism evidence="5 6">
    <name type="scientific">Parabacteroides distasonis</name>
    <dbReference type="NCBI Taxonomy" id="823"/>
    <lineage>
        <taxon>Bacteria</taxon>
        <taxon>Pseudomonadati</taxon>
        <taxon>Bacteroidota</taxon>
        <taxon>Bacteroidia</taxon>
        <taxon>Bacteroidales</taxon>
        <taxon>Tannerellaceae</taxon>
        <taxon>Parabacteroides</taxon>
    </lineage>
</organism>
<dbReference type="EMBL" id="NFJX01000028">
    <property type="protein sequence ID" value="OUP14699.1"/>
    <property type="molecule type" value="Genomic_DNA"/>
</dbReference>
<keyword evidence="1" id="KW-0328">Glycosyltransferase</keyword>
<keyword evidence="4" id="KW-0732">Signal</keyword>
<evidence type="ECO:0000256" key="2">
    <source>
        <dbReference type="ARBA" id="ARBA00022679"/>
    </source>
</evidence>
<dbReference type="PANTHER" id="PTHR34106:SF5">
    <property type="entry name" value="GLYCOSIDASE"/>
    <property type="match status" value="1"/>
</dbReference>
<comment type="similarity">
    <text evidence="3">Belongs to the glycosyl hydrolase 130 family.</text>
</comment>
<evidence type="ECO:0000313" key="5">
    <source>
        <dbReference type="EMBL" id="OUP14699.1"/>
    </source>
</evidence>
<dbReference type="SUPFAM" id="SSF75005">
    <property type="entry name" value="Arabinanase/levansucrase/invertase"/>
    <property type="match status" value="1"/>
</dbReference>
<dbReference type="CDD" id="cd18610">
    <property type="entry name" value="GH130_BT3780-like"/>
    <property type="match status" value="1"/>
</dbReference>
<evidence type="ECO:0008006" key="7">
    <source>
        <dbReference type="Google" id="ProtNLM"/>
    </source>
</evidence>
<keyword evidence="2" id="KW-0808">Transferase</keyword>
<dbReference type="GO" id="GO:0016757">
    <property type="term" value="F:glycosyltransferase activity"/>
    <property type="evidence" value="ECO:0007669"/>
    <property type="project" value="UniProtKB-KW"/>
</dbReference>
<evidence type="ECO:0000313" key="6">
    <source>
        <dbReference type="Proteomes" id="UP000195950"/>
    </source>
</evidence>
<dbReference type="InterPro" id="IPR023296">
    <property type="entry name" value="Glyco_hydro_beta-prop_sf"/>
</dbReference>
<dbReference type="AlphaFoldDB" id="A0A1Y4I855"/>
<name>A0A1Y4I855_PARDI</name>